<reference evidence="2 3" key="1">
    <citation type="submission" date="2016-12" db="EMBL/GenBank/DDBJ databases">
        <authorList>
            <person name="Song W.-J."/>
            <person name="Kurnit D.M."/>
        </authorList>
    </citation>
    <scope>NUCLEOTIDE SEQUENCE [LARGE SCALE GENOMIC DNA]</scope>
    <source>
        <strain evidence="2 3">HSG9</strain>
    </source>
</reference>
<feature type="transmembrane region" description="Helical" evidence="1">
    <location>
        <begin position="7"/>
        <end position="26"/>
    </location>
</feature>
<dbReference type="AlphaFoldDB" id="A0A1V6LSH2"/>
<keyword evidence="1" id="KW-0472">Membrane</keyword>
<feature type="transmembrane region" description="Helical" evidence="1">
    <location>
        <begin position="175"/>
        <end position="192"/>
    </location>
</feature>
<evidence type="ECO:0000313" key="3">
    <source>
        <dbReference type="Proteomes" id="UP000191680"/>
    </source>
</evidence>
<protein>
    <recommendedName>
        <fullName evidence="4">Chemotaxis protein</fullName>
    </recommendedName>
</protein>
<evidence type="ECO:0000256" key="1">
    <source>
        <dbReference type="SAM" id="Phobius"/>
    </source>
</evidence>
<dbReference type="RefSeq" id="WP_080318910.1">
    <property type="nucleotide sequence ID" value="NZ_MTBC01000004.1"/>
</dbReference>
<keyword evidence="3" id="KW-1185">Reference proteome</keyword>
<dbReference type="Proteomes" id="UP000191680">
    <property type="component" value="Unassembled WGS sequence"/>
</dbReference>
<proteinExistence type="predicted"/>
<name>A0A1V6LSH2_9FLAO</name>
<evidence type="ECO:0000313" key="2">
    <source>
        <dbReference type="EMBL" id="OQD43133.1"/>
    </source>
</evidence>
<comment type="caution">
    <text evidence="2">The sequence shown here is derived from an EMBL/GenBank/DDBJ whole genome shotgun (WGS) entry which is preliminary data.</text>
</comment>
<keyword evidence="1" id="KW-0812">Transmembrane</keyword>
<dbReference type="OrthoDB" id="979566at2"/>
<dbReference type="EMBL" id="MTBC01000004">
    <property type="protein sequence ID" value="OQD43133.1"/>
    <property type="molecule type" value="Genomic_DNA"/>
</dbReference>
<evidence type="ECO:0008006" key="4">
    <source>
        <dbReference type="Google" id="ProtNLM"/>
    </source>
</evidence>
<accession>A0A1V6LSH2</accession>
<keyword evidence="1" id="KW-1133">Transmembrane helix</keyword>
<gene>
    <name evidence="2" type="ORF">BUL40_08585</name>
</gene>
<organism evidence="2 3">
    <name type="scientific">Croceivirga radicis</name>
    <dbReference type="NCBI Taxonomy" id="1929488"/>
    <lineage>
        <taxon>Bacteria</taxon>
        <taxon>Pseudomonadati</taxon>
        <taxon>Bacteroidota</taxon>
        <taxon>Flavobacteriia</taxon>
        <taxon>Flavobacteriales</taxon>
        <taxon>Flavobacteriaceae</taxon>
        <taxon>Croceivirga</taxon>
    </lineage>
</organism>
<sequence>MNFLTKLKWILGILLIFFVIVATNLVDRNSFSLVKESVATIYEDRLVAKNLIFNMYKILQEKKLDAVTAKPFATTELAGQQKELNLLLDRFDNTKLTREEGVIYSDFKTELENLFALEKNEKIMEVDNAAYLKQLSVLERSLNQLANIQLEEGNRQVSISRKALNTVDLFTKIEIYLLIILAVIIQVIIMYNPKKGDKDNLRVS</sequence>